<dbReference type="EMBL" id="SOZI01000004">
    <property type="protein sequence ID" value="TNY24281.1"/>
    <property type="molecule type" value="Genomic_DNA"/>
</dbReference>
<proteinExistence type="inferred from homology"/>
<reference evidence="4 5" key="1">
    <citation type="submission" date="2019-03" db="EMBL/GenBank/DDBJ databases">
        <title>Rhodosporidium diobovatum UCD-FST 08-225 genome sequencing, assembly, and annotation.</title>
        <authorList>
            <person name="Fakankun I.U."/>
            <person name="Fristensky B."/>
            <person name="Levin D.B."/>
        </authorList>
    </citation>
    <scope>NUCLEOTIDE SEQUENCE [LARGE SCALE GENOMIC DNA]</scope>
    <source>
        <strain evidence="4 5">UCD-FST 08-225</strain>
    </source>
</reference>
<dbReference type="PANTHER" id="PTHR42840:SF5">
    <property type="entry name" value="NAD(P)-BINDING ROSSMANN-FOLD SUPERFAMILY PROTEIN"/>
    <property type="match status" value="1"/>
</dbReference>
<dbReference type="InterPro" id="IPR036291">
    <property type="entry name" value="NAD(P)-bd_dom_sf"/>
</dbReference>
<dbReference type="Gene3D" id="3.30.360.10">
    <property type="entry name" value="Dihydrodipicolinate Reductase, domain 2"/>
    <property type="match status" value="1"/>
</dbReference>
<dbReference type="STRING" id="5288.A0A5C5G8Q5"/>
<evidence type="ECO:0000313" key="5">
    <source>
        <dbReference type="Proteomes" id="UP000311382"/>
    </source>
</evidence>
<comment type="caution">
    <text evidence="4">The sequence shown here is derived from an EMBL/GenBank/DDBJ whole genome shotgun (WGS) entry which is preliminary data.</text>
</comment>
<dbReference type="OrthoDB" id="64915at2759"/>
<dbReference type="GO" id="GO:0006740">
    <property type="term" value="P:NADPH regeneration"/>
    <property type="evidence" value="ECO:0007669"/>
    <property type="project" value="TreeGrafter"/>
</dbReference>
<sequence length="407" mass="43271">MDHSPRIRIALLGAGGFATDAHLPAIAHNQDTLQLVALYSRSLKSATSLLDAARRLPSLASSADSISLYSDDHPDPQSHSLDALLDRTDIDAVALCLPIPAQPAIIRRCLSANKHVLSEKPLAPSLAEARALVQEYERDHAPRGVHWLVAEQFPYAPAWEKARDLVRQGKLGTLVGFDARVFIQPTLKAGATNWRRVPDYQGGFLLDGGVHFFAALRHVLSGSVSPSTSSPTELTALSAHVTQLDRALPPADTLRCLVSTSDPALSGTLTLSFGTPPPSSAKVYTFTGTDGVLSVDLGAGPRTVLLTLVSRAPEAEPNGAPLPPRRVEIELPAQTAVEREFAAFAGVILEGARDSEGAAGSAARVRSGPRAAMRDLAAVEGALKSGEREGDKVGLRELVGDEWWEVK</sequence>
<dbReference type="Gene3D" id="3.40.50.720">
    <property type="entry name" value="NAD(P)-binding Rossmann-like Domain"/>
    <property type="match status" value="1"/>
</dbReference>
<dbReference type="SUPFAM" id="SSF51735">
    <property type="entry name" value="NAD(P)-binding Rossmann-fold domains"/>
    <property type="match status" value="1"/>
</dbReference>
<keyword evidence="5" id="KW-1185">Reference proteome</keyword>
<dbReference type="GO" id="GO:0005737">
    <property type="term" value="C:cytoplasm"/>
    <property type="evidence" value="ECO:0007669"/>
    <property type="project" value="TreeGrafter"/>
</dbReference>
<gene>
    <name evidence="4" type="ORF">DMC30DRAFT_359029</name>
</gene>
<organism evidence="4 5">
    <name type="scientific">Rhodotorula diobovata</name>
    <dbReference type="NCBI Taxonomy" id="5288"/>
    <lineage>
        <taxon>Eukaryota</taxon>
        <taxon>Fungi</taxon>
        <taxon>Dikarya</taxon>
        <taxon>Basidiomycota</taxon>
        <taxon>Pucciniomycotina</taxon>
        <taxon>Microbotryomycetes</taxon>
        <taxon>Sporidiobolales</taxon>
        <taxon>Sporidiobolaceae</taxon>
        <taxon>Rhodotorula</taxon>
    </lineage>
</organism>
<dbReference type="GO" id="GO:0016491">
    <property type="term" value="F:oxidoreductase activity"/>
    <property type="evidence" value="ECO:0007669"/>
    <property type="project" value="TreeGrafter"/>
</dbReference>
<evidence type="ECO:0000259" key="3">
    <source>
        <dbReference type="Pfam" id="PF22725"/>
    </source>
</evidence>
<evidence type="ECO:0000313" key="4">
    <source>
        <dbReference type="EMBL" id="TNY24281.1"/>
    </source>
</evidence>
<dbReference type="InterPro" id="IPR055170">
    <property type="entry name" value="GFO_IDH_MocA-like_dom"/>
</dbReference>
<dbReference type="Pfam" id="PF01408">
    <property type="entry name" value="GFO_IDH_MocA"/>
    <property type="match status" value="1"/>
</dbReference>
<name>A0A5C5G8Q5_9BASI</name>
<feature type="domain" description="GFO/IDH/MocA-like oxidoreductase" evidence="3">
    <location>
        <begin position="159"/>
        <end position="293"/>
    </location>
</feature>
<dbReference type="PANTHER" id="PTHR42840">
    <property type="entry name" value="NAD(P)-BINDING ROSSMANN-FOLD SUPERFAMILY PROTEIN-RELATED"/>
    <property type="match status" value="1"/>
</dbReference>
<dbReference type="InterPro" id="IPR000683">
    <property type="entry name" value="Gfo/Idh/MocA-like_OxRdtase_N"/>
</dbReference>
<dbReference type="Pfam" id="PF22725">
    <property type="entry name" value="GFO_IDH_MocA_C3"/>
    <property type="match status" value="1"/>
</dbReference>
<evidence type="ECO:0000259" key="2">
    <source>
        <dbReference type="Pfam" id="PF01408"/>
    </source>
</evidence>
<evidence type="ECO:0000256" key="1">
    <source>
        <dbReference type="ARBA" id="ARBA00010928"/>
    </source>
</evidence>
<dbReference type="AlphaFoldDB" id="A0A5C5G8Q5"/>
<accession>A0A5C5G8Q5</accession>
<dbReference type="Proteomes" id="UP000311382">
    <property type="component" value="Unassembled WGS sequence"/>
</dbReference>
<comment type="similarity">
    <text evidence="1">Belongs to the Gfo/Idh/MocA family.</text>
</comment>
<dbReference type="GO" id="GO:0000166">
    <property type="term" value="F:nucleotide binding"/>
    <property type="evidence" value="ECO:0007669"/>
    <property type="project" value="InterPro"/>
</dbReference>
<feature type="domain" description="Gfo/Idh/MocA-like oxidoreductase N-terminal" evidence="2">
    <location>
        <begin position="7"/>
        <end position="140"/>
    </location>
</feature>
<protein>
    <submittedName>
        <fullName evidence="4">Oxidoreductase family protein</fullName>
    </submittedName>
</protein>
<dbReference type="SUPFAM" id="SSF55347">
    <property type="entry name" value="Glyceraldehyde-3-phosphate dehydrogenase-like, C-terminal domain"/>
    <property type="match status" value="1"/>
</dbReference>